<feature type="domain" description="tRNA (32-2'-O)-methyltransferase regulator THADA-like C-terminal TPR repeats region" evidence="5">
    <location>
        <begin position="1263"/>
        <end position="1419"/>
    </location>
</feature>
<protein>
    <submittedName>
        <fullName evidence="6">Thyroid adenoma associated</fullName>
    </submittedName>
</protein>
<dbReference type="GO" id="GO:0030488">
    <property type="term" value="P:tRNA methylation"/>
    <property type="evidence" value="ECO:0007669"/>
    <property type="project" value="TreeGrafter"/>
</dbReference>
<name>A0A0L0DPC6_THETB</name>
<dbReference type="InterPro" id="IPR019442">
    <property type="entry name" value="THADA/TRM732_DUF2428"/>
</dbReference>
<dbReference type="InterPro" id="IPR056842">
    <property type="entry name" value="THADA-like_TPR_C"/>
</dbReference>
<keyword evidence="7" id="KW-1185">Reference proteome</keyword>
<gene>
    <name evidence="6" type="ORF">AMSG_08771</name>
</gene>
<dbReference type="Proteomes" id="UP000054408">
    <property type="component" value="Unassembled WGS sequence"/>
</dbReference>
<evidence type="ECO:0000313" key="6">
    <source>
        <dbReference type="EMBL" id="KNC53278.1"/>
    </source>
</evidence>
<accession>A0A0L0DPC6</accession>
<keyword evidence="2" id="KW-0819">tRNA processing</keyword>
<dbReference type="InterPro" id="IPR051954">
    <property type="entry name" value="tRNA_methyltransferase_THADA"/>
</dbReference>
<comment type="similarity">
    <text evidence="1">Belongs to the THADA family.</text>
</comment>
<proteinExistence type="inferred from homology"/>
<evidence type="ECO:0000259" key="5">
    <source>
        <dbReference type="Pfam" id="PF25151"/>
    </source>
</evidence>
<evidence type="ECO:0000313" key="7">
    <source>
        <dbReference type="Proteomes" id="UP000054408"/>
    </source>
</evidence>
<feature type="domain" description="DUF2428" evidence="3">
    <location>
        <begin position="1003"/>
        <end position="1261"/>
    </location>
</feature>
<evidence type="ECO:0000256" key="1">
    <source>
        <dbReference type="ARBA" id="ARBA00010409"/>
    </source>
</evidence>
<sequence length="1833" mass="190311">MNRVSTSTQRATPMVPAMTAAVAAAVAVAAAAGDDSTAATEWRAVAREVGGYAQVQTYKESIKWAKKVASLLRKAAAAGDAPDGWPQMLCAALASAQMLATSSTTHVAVWRGMLAVFPSDMVVDAVAAAALPMLADPAPSAEIAPSPGAASWAVSTMMRSLAPLPKWEAEFGELMTRLSGKGSGSLGVVAARGRAALEAALAAGSGGDAVAAADATNDVLAALGLADTLRSAGCEEEEEKDITRLALDVLAASDNCPVHALLVAGKLCLTSVLAEIDVCDAQATVLALLGTFWPSAENETPVSILPAVAPGAALSEKPFSVWPIPARVAMVRVLTTDVAPGVLGAELDDGATKTNLAFGYLLPEVLAALDAAYRESMQATTVAALGGLLAVVSLGREARETLGGLNVAAVRQVVETVFGLWSSVVPGVYGQARETLTTVLEVAAIKATAMPEWACEHESLMDELLAVTSALPWIGRGKPEALSAVVPHVGIDAVLAAEPEAMKRLFALACEANAPCGPSNAFVALAKARGTSEGCEAAWMLPLVEGLATTPAARRDNVIMRIVRPLVNKQPQVLARMLALAQQHDRYAEDWAAAEVVLMLASVGRKLNMFSVAELIELGHFPRELLFDFLTHADSSQIVEALSLVCATSKVTAEPSAFEYEAVLATLPAVVNTPGAKFVADYSAALAIFVKRSLSSLLSATRELASLLAFAGSAEAPPGVGVEQASALVARAQAAISFLCGLLKMVQSCFFPGSSHHRRGLAINIVHALLGQWFTRDKGSRTRAFDLFVASSGKLTDAVANGGSAAAVAVVTNSGLLTALESQPLSPQAVVDLVGGLDDQYDRNREDMASVLEAIEPELFAQRREVYAPLFTKLYADGWRRVLLASHRETSAGALTLGFVLRIGAAALGWNVHANGESSQPAAAVFGFVEASVLVLEEHLTRVEASSWEATLGGAALQGPLCVLSEIIRVLSSGPGRGGGSSASFMAQIGRDDNLRARWIPLLGRVQDAASTLVRLVMPIVATNAPEGTGIDMGAAVADAALETHEVEVATVASQTTQHVMVMVWRAMKAATGLLGQIGAVGAVHSVVPGERVAALGELFQEVLVRVRHRGATEFAMEGLEVMAHALLSNKCIASLRSLPSEWLERALEVVASPATGASVTRRSAGLPFLFLALLRSENGRKRPLLCRAFEGLLDVVEAPLPLHKQSADAAFDDAGVQPQVHAWNTLRALFRESQFGMVAARYLTRALQNVIEGFSSPRWAIRNVCTLTFSALLARSVGANKCRDQTARANAIDAGEFFARHPRLDAYLLEQVESGTTALESGGGIVLDPRLYPALVLLSHLLPPLMERAAASSMAAFRPLLQRCARLPIYSARAMAARALVSTVSTAEAAGVVAQLWSEAATATSGNTLHGLVLQIRSVAEFVASGPSAAEASAAFEAGFAQFGLALAKMSAVAPLVRAEVFRAGEALLDRSSASWCQLVEAGTVELEACVSVATRSVPGWATTMAAVSRVVALGTATSAKAWSTILVGHACYEVQGAALDVLLEAGKHGMLEKASVANALLAAVGRDGAYHEVQAKALEALSRVPASVLGSMPDALAVVTSVAEDSLFTAVRSQSFVALSAVIRARAEAGPSGVESESWATFVQLGLELSSPDAVPEQRLAVLVAIEALGEHGRPLIAGALGKSGGWEIALTLVHDDADEVRPRAASAVSQLVSPGGAPTNPQVAAKRFLAQVAATAAESGGEVLAAWAALARKLIAAPGEAVSDSLGETVFVDESANEFREAWTVAVSTAEAVRASGTSAAVSSGLPGLDAMRGSGALMDAPGRSGGNDR</sequence>
<organism evidence="6 7">
    <name type="scientific">Thecamonas trahens ATCC 50062</name>
    <dbReference type="NCBI Taxonomy" id="461836"/>
    <lineage>
        <taxon>Eukaryota</taxon>
        <taxon>Apusozoa</taxon>
        <taxon>Apusomonadida</taxon>
        <taxon>Apusomonadidae</taxon>
        <taxon>Thecamonas</taxon>
    </lineage>
</organism>
<dbReference type="Pfam" id="PF10350">
    <property type="entry name" value="DUF2428"/>
    <property type="match status" value="1"/>
</dbReference>
<reference evidence="6 7" key="1">
    <citation type="submission" date="2010-05" db="EMBL/GenBank/DDBJ databases">
        <title>The Genome Sequence of Thecamonas trahens ATCC 50062.</title>
        <authorList>
            <consortium name="The Broad Institute Genome Sequencing Platform"/>
            <person name="Russ C."/>
            <person name="Cuomo C."/>
            <person name="Shea T."/>
            <person name="Young S.K."/>
            <person name="Zeng Q."/>
            <person name="Koehrsen M."/>
            <person name="Haas B."/>
            <person name="Borodovsky M."/>
            <person name="Guigo R."/>
            <person name="Alvarado L."/>
            <person name="Berlin A."/>
            <person name="Bochicchio J."/>
            <person name="Borenstein D."/>
            <person name="Chapman S."/>
            <person name="Chen Z."/>
            <person name="Freedman E."/>
            <person name="Gellesch M."/>
            <person name="Goldberg J."/>
            <person name="Griggs A."/>
            <person name="Gujja S."/>
            <person name="Heilman E."/>
            <person name="Heiman D."/>
            <person name="Hepburn T."/>
            <person name="Howarth C."/>
            <person name="Jen D."/>
            <person name="Larson L."/>
            <person name="Mehta T."/>
            <person name="Park D."/>
            <person name="Pearson M."/>
            <person name="Roberts A."/>
            <person name="Saif S."/>
            <person name="Shenoy N."/>
            <person name="Sisk P."/>
            <person name="Stolte C."/>
            <person name="Sykes S."/>
            <person name="Thomson T."/>
            <person name="Walk T."/>
            <person name="White J."/>
            <person name="Yandava C."/>
            <person name="Burger G."/>
            <person name="Gray M.W."/>
            <person name="Holland P.W.H."/>
            <person name="King N."/>
            <person name="Lang F.B.F."/>
            <person name="Roger A.J."/>
            <person name="Ruiz-Trillo I."/>
            <person name="Lander E."/>
            <person name="Nusbaum C."/>
        </authorList>
    </citation>
    <scope>NUCLEOTIDE SEQUENCE [LARGE SCALE GENOMIC DNA]</scope>
    <source>
        <strain evidence="6 7">ATCC 50062</strain>
    </source>
</reference>
<feature type="domain" description="tRNA (32-2'-O)-methyltransferase regulator THADA-like TPR repeats region" evidence="4">
    <location>
        <begin position="539"/>
        <end position="770"/>
    </location>
</feature>
<dbReference type="OrthoDB" id="73997at2759"/>
<dbReference type="STRING" id="461836.A0A0L0DPC6"/>
<evidence type="ECO:0000256" key="2">
    <source>
        <dbReference type="ARBA" id="ARBA00022694"/>
    </source>
</evidence>
<dbReference type="PANTHER" id="PTHR14387:SF0">
    <property type="entry name" value="DUF2428 DOMAIN-CONTAINING PROTEIN"/>
    <property type="match status" value="1"/>
</dbReference>
<dbReference type="GO" id="GO:0005829">
    <property type="term" value="C:cytosol"/>
    <property type="evidence" value="ECO:0007669"/>
    <property type="project" value="TreeGrafter"/>
</dbReference>
<evidence type="ECO:0000259" key="3">
    <source>
        <dbReference type="Pfam" id="PF10350"/>
    </source>
</evidence>
<dbReference type="RefSeq" id="XP_013754542.1">
    <property type="nucleotide sequence ID" value="XM_013899088.1"/>
</dbReference>
<dbReference type="InterPro" id="IPR016024">
    <property type="entry name" value="ARM-type_fold"/>
</dbReference>
<dbReference type="Pfam" id="PF25151">
    <property type="entry name" value="TPR_Trm732_C"/>
    <property type="match status" value="1"/>
</dbReference>
<evidence type="ECO:0000259" key="4">
    <source>
        <dbReference type="Pfam" id="PF25150"/>
    </source>
</evidence>
<dbReference type="InterPro" id="IPR056843">
    <property type="entry name" value="THADA-like_TPR"/>
</dbReference>
<dbReference type="EMBL" id="GL349480">
    <property type="protein sequence ID" value="KNC53278.1"/>
    <property type="molecule type" value="Genomic_DNA"/>
</dbReference>
<dbReference type="GeneID" id="25567386"/>
<dbReference type="PANTHER" id="PTHR14387">
    <property type="entry name" value="THADA/DEATH RECEPTOR INTERACTING PROTEIN"/>
    <property type="match status" value="1"/>
</dbReference>
<dbReference type="eggNOG" id="KOG1810">
    <property type="taxonomic scope" value="Eukaryota"/>
</dbReference>
<dbReference type="SUPFAM" id="SSF48371">
    <property type="entry name" value="ARM repeat"/>
    <property type="match status" value="1"/>
</dbReference>
<dbReference type="Pfam" id="PF25150">
    <property type="entry name" value="TPR_Trm732"/>
    <property type="match status" value="1"/>
</dbReference>